<evidence type="ECO:0000256" key="3">
    <source>
        <dbReference type="ARBA" id="ARBA00023172"/>
    </source>
</evidence>
<dbReference type="InterPro" id="IPR011010">
    <property type="entry name" value="DNA_brk_join_enz"/>
</dbReference>
<proteinExistence type="inferred from homology"/>
<dbReference type="SUPFAM" id="SSF56349">
    <property type="entry name" value="DNA breaking-rejoining enzymes"/>
    <property type="match status" value="1"/>
</dbReference>
<evidence type="ECO:0000256" key="2">
    <source>
        <dbReference type="ARBA" id="ARBA00023125"/>
    </source>
</evidence>
<feature type="domain" description="Tyr recombinase" evidence="4">
    <location>
        <begin position="340"/>
        <end position="404"/>
    </location>
</feature>
<dbReference type="AlphaFoldDB" id="A0A412W6I7"/>
<accession>A0A412W6I7</accession>
<evidence type="ECO:0000259" key="5">
    <source>
        <dbReference type="Pfam" id="PF13102"/>
    </source>
</evidence>
<evidence type="ECO:0000256" key="1">
    <source>
        <dbReference type="ARBA" id="ARBA00008857"/>
    </source>
</evidence>
<dbReference type="Pfam" id="PF00589">
    <property type="entry name" value="Phage_integrase"/>
    <property type="match status" value="1"/>
</dbReference>
<dbReference type="Gene3D" id="1.10.150.130">
    <property type="match status" value="1"/>
</dbReference>
<reference evidence="7 8" key="1">
    <citation type="submission" date="2018-08" db="EMBL/GenBank/DDBJ databases">
        <title>A genome reference for cultivated species of the human gut microbiota.</title>
        <authorList>
            <person name="Zou Y."/>
            <person name="Xue W."/>
            <person name="Luo G."/>
        </authorList>
    </citation>
    <scope>NUCLEOTIDE SEQUENCE [LARGE SCALE GENOMIC DNA]</scope>
    <source>
        <strain evidence="7 8">AF14-6AC</strain>
    </source>
</reference>
<dbReference type="GO" id="GO:0006310">
    <property type="term" value="P:DNA recombination"/>
    <property type="evidence" value="ECO:0007669"/>
    <property type="project" value="UniProtKB-KW"/>
</dbReference>
<dbReference type="InterPro" id="IPR013762">
    <property type="entry name" value="Integrase-like_cat_sf"/>
</dbReference>
<evidence type="ECO:0000313" key="7">
    <source>
        <dbReference type="EMBL" id="RGV19940.1"/>
    </source>
</evidence>
<evidence type="ECO:0000259" key="4">
    <source>
        <dbReference type="Pfam" id="PF00589"/>
    </source>
</evidence>
<dbReference type="InterPro" id="IPR050090">
    <property type="entry name" value="Tyrosine_recombinase_XerCD"/>
</dbReference>
<dbReference type="InterPro" id="IPR002104">
    <property type="entry name" value="Integrase_catalytic"/>
</dbReference>
<sequence length="415" mass="48774">MAKFGVLIYKSNQKKDGSFPVCLRITKDGKRKYIDLGLTAKEDQWNEETARFKKDKRVNPNHEKYNTLLNHYEERKDVILRKFAENRIDWTLNQFEEEFLGVSKRGKVYDYFLKQIDILKATNHIGNAKAYKRTLHVLGKYDKKIKERLFPEVDIKYVNAFNVALEKDNCCGNTRKYYLKTLRALLNKAIKEKEASPTTYPFGSGGFEINSLEEETRKRYLLSEDLALLKDTPQDNYTLEYTRRLFLFSYHCFGVSFIDMATFTSQNIERLETGEYIVYKRQKIKNQRGVKAIKIPVTETIKELLDWFKMNTPLVGNYLVPVITKDYSGEQLYNHIRSRYVRYAKNLKKLGETLEIERLRLTSYVSRHTMAMTLQNQNVPREQISQALGHNNLTTTNVYLDSFDTNIMDKVAQLL</sequence>
<organism evidence="7 8">
    <name type="scientific">Odoribacter splanchnicus</name>
    <dbReference type="NCBI Taxonomy" id="28118"/>
    <lineage>
        <taxon>Bacteria</taxon>
        <taxon>Pseudomonadati</taxon>
        <taxon>Bacteroidota</taxon>
        <taxon>Bacteroidia</taxon>
        <taxon>Bacteroidales</taxon>
        <taxon>Odoribacteraceae</taxon>
        <taxon>Odoribacter</taxon>
    </lineage>
</organism>
<gene>
    <name evidence="7" type="ORF">DWW24_17195</name>
</gene>
<name>A0A412W6I7_9BACT</name>
<dbReference type="InterPro" id="IPR010998">
    <property type="entry name" value="Integrase_recombinase_N"/>
</dbReference>
<keyword evidence="2" id="KW-0238">DNA-binding</keyword>
<dbReference type="Pfam" id="PF13102">
    <property type="entry name" value="Phage_int_SAM_5"/>
    <property type="match status" value="1"/>
</dbReference>
<dbReference type="PANTHER" id="PTHR30349">
    <property type="entry name" value="PHAGE INTEGRASE-RELATED"/>
    <property type="match status" value="1"/>
</dbReference>
<feature type="domain" description="Phage integrase SAM-like" evidence="5">
    <location>
        <begin position="108"/>
        <end position="201"/>
    </location>
</feature>
<evidence type="ECO:0000259" key="6">
    <source>
        <dbReference type="Pfam" id="PF17293"/>
    </source>
</evidence>
<dbReference type="Pfam" id="PF17293">
    <property type="entry name" value="Arm-DNA-bind_5"/>
    <property type="match status" value="1"/>
</dbReference>
<feature type="domain" description="Arm DNA-binding" evidence="6">
    <location>
        <begin position="7"/>
        <end position="82"/>
    </location>
</feature>
<dbReference type="RefSeq" id="WP_118108466.1">
    <property type="nucleotide sequence ID" value="NZ_QRYW01000044.1"/>
</dbReference>
<dbReference type="Gene3D" id="1.10.443.10">
    <property type="entry name" value="Intergrase catalytic core"/>
    <property type="match status" value="1"/>
</dbReference>
<comment type="caution">
    <text evidence="7">The sequence shown here is derived from an EMBL/GenBank/DDBJ whole genome shotgun (WGS) entry which is preliminary data.</text>
</comment>
<dbReference type="InterPro" id="IPR035386">
    <property type="entry name" value="Arm-DNA-bind_5"/>
</dbReference>
<protein>
    <submittedName>
        <fullName evidence="7">Site-specific integrase</fullName>
    </submittedName>
</protein>
<keyword evidence="3" id="KW-0233">DNA recombination</keyword>
<comment type="similarity">
    <text evidence="1">Belongs to the 'phage' integrase family.</text>
</comment>
<dbReference type="PANTHER" id="PTHR30349:SF64">
    <property type="entry name" value="PROPHAGE INTEGRASE INTD-RELATED"/>
    <property type="match status" value="1"/>
</dbReference>
<dbReference type="InterPro" id="IPR025269">
    <property type="entry name" value="SAM-like_dom"/>
</dbReference>
<dbReference type="GO" id="GO:0003677">
    <property type="term" value="F:DNA binding"/>
    <property type="evidence" value="ECO:0007669"/>
    <property type="project" value="UniProtKB-KW"/>
</dbReference>
<evidence type="ECO:0000313" key="8">
    <source>
        <dbReference type="Proteomes" id="UP000283426"/>
    </source>
</evidence>
<dbReference type="EMBL" id="QRYW01000044">
    <property type="protein sequence ID" value="RGV19940.1"/>
    <property type="molecule type" value="Genomic_DNA"/>
</dbReference>
<dbReference type="GO" id="GO:0015074">
    <property type="term" value="P:DNA integration"/>
    <property type="evidence" value="ECO:0007669"/>
    <property type="project" value="InterPro"/>
</dbReference>
<dbReference type="Proteomes" id="UP000283426">
    <property type="component" value="Unassembled WGS sequence"/>
</dbReference>